<protein>
    <recommendedName>
        <fullName evidence="5">FeoB-associated Cys-rich membrane protein</fullName>
    </recommendedName>
</protein>
<evidence type="ECO:0000313" key="1">
    <source>
        <dbReference type="EMBL" id="ERF59900.1"/>
    </source>
</evidence>
<dbReference type="RefSeq" id="WP_021331095.1">
    <property type="nucleotide sequence ID" value="NZ_AUZJ01000054.1"/>
</dbReference>
<evidence type="ECO:0000313" key="3">
    <source>
        <dbReference type="Proteomes" id="UP000016412"/>
    </source>
</evidence>
<evidence type="ECO:0008006" key="5">
    <source>
        <dbReference type="Google" id="ProtNLM"/>
    </source>
</evidence>
<reference evidence="3 4" key="1">
    <citation type="submission" date="2013-08" db="EMBL/GenBank/DDBJ databases">
        <authorList>
            <person name="Durkin A.S."/>
            <person name="Haft D.R."/>
            <person name="McCorrison J."/>
            <person name="Torralba M."/>
            <person name="Gillis M."/>
            <person name="Haft D.H."/>
            <person name="Methe B."/>
            <person name="Sutton G."/>
            <person name="Nelson K.E."/>
        </authorList>
    </citation>
    <scope>NUCLEOTIDE SEQUENCE [LARGE SCALE GENOMIC DNA]</scope>
    <source>
        <strain evidence="2 4">ATCC 35536</strain>
        <strain evidence="1 3">VPI DR56BR1116</strain>
    </source>
</reference>
<evidence type="ECO:0000313" key="2">
    <source>
        <dbReference type="EMBL" id="ERK04789.1"/>
    </source>
</evidence>
<evidence type="ECO:0000313" key="4">
    <source>
        <dbReference type="Proteomes" id="UP000016646"/>
    </source>
</evidence>
<gene>
    <name evidence="2" type="ORF">HMPREF0860_2430</name>
    <name evidence="1" type="ORF">HMPREF1325_0646</name>
</gene>
<dbReference type="STRING" id="1125725.HMPREF1325_0646"/>
<dbReference type="EMBL" id="AUZJ01000054">
    <property type="protein sequence ID" value="ERF59900.1"/>
    <property type="molecule type" value="Genomic_DNA"/>
</dbReference>
<dbReference type="AlphaFoldDB" id="U2N012"/>
<organism evidence="1 3">
    <name type="scientific">Treponema socranskii subsp. socranskii VPI DR56BR1116 = ATCC 35536</name>
    <dbReference type="NCBI Taxonomy" id="1125725"/>
    <lineage>
        <taxon>Bacteria</taxon>
        <taxon>Pseudomonadati</taxon>
        <taxon>Spirochaetota</taxon>
        <taxon>Spirochaetia</taxon>
        <taxon>Spirochaetales</taxon>
        <taxon>Treponemataceae</taxon>
        <taxon>Treponema</taxon>
    </lineage>
</organism>
<comment type="caution">
    <text evidence="1">The sequence shown here is derived from an EMBL/GenBank/DDBJ whole genome shotgun (WGS) entry which is preliminary data.</text>
</comment>
<accession>U2N012</accession>
<dbReference type="Proteomes" id="UP000016412">
    <property type="component" value="Unassembled WGS sequence"/>
</dbReference>
<keyword evidence="4" id="KW-1185">Reference proteome</keyword>
<dbReference type="EMBL" id="AVQI01000013">
    <property type="protein sequence ID" value="ERK04789.1"/>
    <property type="molecule type" value="Genomic_DNA"/>
</dbReference>
<proteinExistence type="predicted"/>
<dbReference type="PATRIC" id="fig|1125725.3.peg.2140"/>
<sequence>MIANIIAVLCIGVWGFFAVRAVVKTHHEAKVTGNPGCLGCTGWCSSKGGCHEFSNVEKFLTEHAKK</sequence>
<dbReference type="Proteomes" id="UP000016646">
    <property type="component" value="Unassembled WGS sequence"/>
</dbReference>
<name>U2N012_TRESO</name>